<dbReference type="PROSITE" id="PS01124">
    <property type="entry name" value="HTH_ARAC_FAMILY_2"/>
    <property type="match status" value="1"/>
</dbReference>
<dbReference type="AlphaFoldDB" id="A0A1I1SJV1"/>
<evidence type="ECO:0000313" key="6">
    <source>
        <dbReference type="Proteomes" id="UP000198598"/>
    </source>
</evidence>
<dbReference type="PANTHER" id="PTHR43280">
    <property type="entry name" value="ARAC-FAMILY TRANSCRIPTIONAL REGULATOR"/>
    <property type="match status" value="1"/>
</dbReference>
<dbReference type="InterPro" id="IPR018060">
    <property type="entry name" value="HTH_AraC"/>
</dbReference>
<protein>
    <submittedName>
        <fullName evidence="5">PAS domain S-box-containing protein</fullName>
    </submittedName>
</protein>
<dbReference type="GO" id="GO:0043565">
    <property type="term" value="F:sequence-specific DNA binding"/>
    <property type="evidence" value="ECO:0007669"/>
    <property type="project" value="InterPro"/>
</dbReference>
<evidence type="ECO:0000313" key="5">
    <source>
        <dbReference type="EMBL" id="SFD44133.1"/>
    </source>
</evidence>
<dbReference type="SUPFAM" id="SSF55785">
    <property type="entry name" value="PYP-like sensor domain (PAS domain)"/>
    <property type="match status" value="1"/>
</dbReference>
<evidence type="ECO:0000256" key="2">
    <source>
        <dbReference type="ARBA" id="ARBA00023125"/>
    </source>
</evidence>
<dbReference type="SMART" id="SM00342">
    <property type="entry name" value="HTH_ARAC"/>
    <property type="match status" value="1"/>
</dbReference>
<dbReference type="Pfam" id="PF13426">
    <property type="entry name" value="PAS_9"/>
    <property type="match status" value="1"/>
</dbReference>
<dbReference type="RefSeq" id="WP_317039693.1">
    <property type="nucleotide sequence ID" value="NZ_FOLQ01000005.1"/>
</dbReference>
<feature type="domain" description="HTH araC/xylS-type" evidence="4">
    <location>
        <begin position="60"/>
        <end position="161"/>
    </location>
</feature>
<dbReference type="InterPro" id="IPR035965">
    <property type="entry name" value="PAS-like_dom_sf"/>
</dbReference>
<dbReference type="STRING" id="662367.SAMN05216167_10554"/>
<dbReference type="Pfam" id="PF12833">
    <property type="entry name" value="HTH_18"/>
    <property type="match status" value="1"/>
</dbReference>
<dbReference type="Proteomes" id="UP000198598">
    <property type="component" value="Unassembled WGS sequence"/>
</dbReference>
<dbReference type="InterPro" id="IPR009057">
    <property type="entry name" value="Homeodomain-like_sf"/>
</dbReference>
<dbReference type="PANTHER" id="PTHR43280:SF2">
    <property type="entry name" value="HTH-TYPE TRANSCRIPTIONAL REGULATOR EXSA"/>
    <property type="match status" value="1"/>
</dbReference>
<dbReference type="CDD" id="cd00130">
    <property type="entry name" value="PAS"/>
    <property type="match status" value="1"/>
</dbReference>
<dbReference type="InterPro" id="IPR001610">
    <property type="entry name" value="PAC"/>
</dbReference>
<dbReference type="SUPFAM" id="SSF46689">
    <property type="entry name" value="Homeodomain-like"/>
    <property type="match status" value="1"/>
</dbReference>
<reference evidence="5 6" key="1">
    <citation type="submission" date="2016-10" db="EMBL/GenBank/DDBJ databases">
        <authorList>
            <person name="de Groot N.N."/>
        </authorList>
    </citation>
    <scope>NUCLEOTIDE SEQUENCE [LARGE SCALE GENOMIC DNA]</scope>
    <source>
        <strain evidence="5 6">DSM 26130</strain>
    </source>
</reference>
<evidence type="ECO:0000256" key="1">
    <source>
        <dbReference type="ARBA" id="ARBA00023015"/>
    </source>
</evidence>
<keyword evidence="3" id="KW-0804">Transcription</keyword>
<keyword evidence="6" id="KW-1185">Reference proteome</keyword>
<keyword evidence="2" id="KW-0238">DNA-binding</keyword>
<evidence type="ECO:0000256" key="3">
    <source>
        <dbReference type="ARBA" id="ARBA00023163"/>
    </source>
</evidence>
<sequence>MIVQATLEQLELPYSVVDLGEVELKEAITDEQRDHLKIALLESGLELMDDKKAILIEKIKRLTLEMVQDAAEPLKLKNSEYISKKLGYDYTYLSNLFSQMTGTTLEQYLIVQRIEKAKELLSYDELSLSQIAYNLHFSSVAHLSNQFKKVTGLTPRFFKQLKVQHRKAQYDEVLFFAQLCKGYSWSLSGRQRHYYHRSLRRGCILVITNFKKTILWASRSFLTMTGYSPINVLGKTPHFLQGPGTDAVMLRFIRDQLNAAQTVEAEVLNYRSNGDHYLCHLRIEPLHNEQGEVTHFSAVEYVVKPEYKI</sequence>
<name>A0A1I1SJV1_9BACT</name>
<dbReference type="InterPro" id="IPR000014">
    <property type="entry name" value="PAS"/>
</dbReference>
<dbReference type="Gene3D" id="3.30.450.20">
    <property type="entry name" value="PAS domain"/>
    <property type="match status" value="1"/>
</dbReference>
<evidence type="ECO:0000259" key="4">
    <source>
        <dbReference type="PROSITE" id="PS01124"/>
    </source>
</evidence>
<dbReference type="Gene3D" id="1.10.10.60">
    <property type="entry name" value="Homeodomain-like"/>
    <property type="match status" value="2"/>
</dbReference>
<dbReference type="EMBL" id="FOLQ01000005">
    <property type="protein sequence ID" value="SFD44133.1"/>
    <property type="molecule type" value="Genomic_DNA"/>
</dbReference>
<gene>
    <name evidence="5" type="ORF">SAMN05216167_10554</name>
</gene>
<accession>A0A1I1SJV1</accession>
<dbReference type="SMART" id="SM00086">
    <property type="entry name" value="PAC"/>
    <property type="match status" value="1"/>
</dbReference>
<keyword evidence="1" id="KW-0805">Transcription regulation</keyword>
<organism evidence="5 6">
    <name type="scientific">Spirosoma endophyticum</name>
    <dbReference type="NCBI Taxonomy" id="662367"/>
    <lineage>
        <taxon>Bacteria</taxon>
        <taxon>Pseudomonadati</taxon>
        <taxon>Bacteroidota</taxon>
        <taxon>Cytophagia</taxon>
        <taxon>Cytophagales</taxon>
        <taxon>Cytophagaceae</taxon>
        <taxon>Spirosoma</taxon>
    </lineage>
</organism>
<proteinExistence type="predicted"/>
<dbReference type="NCBIfam" id="TIGR00229">
    <property type="entry name" value="sensory_box"/>
    <property type="match status" value="1"/>
</dbReference>
<dbReference type="GO" id="GO:0003700">
    <property type="term" value="F:DNA-binding transcription factor activity"/>
    <property type="evidence" value="ECO:0007669"/>
    <property type="project" value="InterPro"/>
</dbReference>